<evidence type="ECO:0000313" key="2">
    <source>
        <dbReference type="Proteomes" id="UP000546252"/>
    </source>
</evidence>
<proteinExistence type="predicted"/>
<name>A0A839FM56_9MICC</name>
<organism evidence="1 2">
    <name type="scientific">Nesterenkonia jeotgali</name>
    <dbReference type="NCBI Taxonomy" id="317018"/>
    <lineage>
        <taxon>Bacteria</taxon>
        <taxon>Bacillati</taxon>
        <taxon>Actinomycetota</taxon>
        <taxon>Actinomycetes</taxon>
        <taxon>Micrococcales</taxon>
        <taxon>Micrococcaceae</taxon>
        <taxon>Nesterenkonia</taxon>
    </lineage>
</organism>
<dbReference type="Proteomes" id="UP000546252">
    <property type="component" value="Unassembled WGS sequence"/>
</dbReference>
<dbReference type="AlphaFoldDB" id="A0A839FM56"/>
<accession>A0A839FM56</accession>
<evidence type="ECO:0000313" key="1">
    <source>
        <dbReference type="EMBL" id="MBA8920966.1"/>
    </source>
</evidence>
<protein>
    <submittedName>
        <fullName evidence="1">Uncharacterized protein</fullName>
    </submittedName>
</protein>
<reference evidence="1 2" key="1">
    <citation type="submission" date="2020-08" db="EMBL/GenBank/DDBJ databases">
        <title>Sequencing the genomes of 1000 actinobacteria strains.</title>
        <authorList>
            <person name="Klenk H.-P."/>
        </authorList>
    </citation>
    <scope>NUCLEOTIDE SEQUENCE [LARGE SCALE GENOMIC DNA]</scope>
    <source>
        <strain evidence="1 2">DSM 19081</strain>
    </source>
</reference>
<sequence>MDLQAEGQAQGDFRTFDIHEVVHLISAARSGEPPS</sequence>
<dbReference type="EMBL" id="JACJIH010000001">
    <property type="protein sequence ID" value="MBA8920966.1"/>
    <property type="molecule type" value="Genomic_DNA"/>
</dbReference>
<comment type="caution">
    <text evidence="1">The sequence shown here is derived from an EMBL/GenBank/DDBJ whole genome shotgun (WGS) entry which is preliminary data.</text>
</comment>
<gene>
    <name evidence="1" type="ORF">HNR24_000899</name>
</gene>